<evidence type="ECO:0000313" key="4">
    <source>
        <dbReference type="Proteomes" id="UP000095285"/>
    </source>
</evidence>
<dbReference type="Pfam" id="PF03564">
    <property type="entry name" value="DUF1759"/>
    <property type="match status" value="1"/>
</dbReference>
<accession>A0A1I7VHK3</accession>
<organism evidence="4 5">
    <name type="scientific">Loa loa</name>
    <name type="common">Eye worm</name>
    <name type="synonym">Filaria loa</name>
    <dbReference type="NCBI Taxonomy" id="7209"/>
    <lineage>
        <taxon>Eukaryota</taxon>
        <taxon>Metazoa</taxon>
        <taxon>Ecdysozoa</taxon>
        <taxon>Nematoda</taxon>
        <taxon>Chromadorea</taxon>
        <taxon>Rhabditida</taxon>
        <taxon>Spirurina</taxon>
        <taxon>Spiruromorpha</taxon>
        <taxon>Filarioidea</taxon>
        <taxon>Onchocercidae</taxon>
        <taxon>Loa</taxon>
    </lineage>
</organism>
<reference evidence="5" key="2">
    <citation type="submission" date="2016-11" db="UniProtKB">
        <authorList>
            <consortium name="WormBaseParasite"/>
        </authorList>
    </citation>
    <scope>IDENTIFICATION</scope>
</reference>
<protein>
    <submittedName>
        <fullName evidence="5">CCHC-type domain-containing protein</fullName>
    </submittedName>
</protein>
<keyword evidence="1" id="KW-0862">Zinc</keyword>
<reference evidence="4" key="1">
    <citation type="submission" date="2012-04" db="EMBL/GenBank/DDBJ databases">
        <title>The Genome Sequence of Loa loa.</title>
        <authorList>
            <consortium name="The Broad Institute Genome Sequencing Platform"/>
            <consortium name="Broad Institute Genome Sequencing Center for Infectious Disease"/>
            <person name="Nutman T.B."/>
            <person name="Fink D.L."/>
            <person name="Russ C."/>
            <person name="Young S."/>
            <person name="Zeng Q."/>
            <person name="Gargeya S."/>
            <person name="Alvarado L."/>
            <person name="Berlin A."/>
            <person name="Chapman S.B."/>
            <person name="Chen Z."/>
            <person name="Freedman E."/>
            <person name="Gellesch M."/>
            <person name="Goldberg J."/>
            <person name="Griggs A."/>
            <person name="Gujja S."/>
            <person name="Heilman E.R."/>
            <person name="Heiman D."/>
            <person name="Howarth C."/>
            <person name="Mehta T."/>
            <person name="Neiman D."/>
            <person name="Pearson M."/>
            <person name="Roberts A."/>
            <person name="Saif S."/>
            <person name="Shea T."/>
            <person name="Shenoy N."/>
            <person name="Sisk P."/>
            <person name="Stolte C."/>
            <person name="Sykes S."/>
            <person name="White J."/>
            <person name="Yandava C."/>
            <person name="Haas B."/>
            <person name="Henn M.R."/>
            <person name="Nusbaum C."/>
            <person name="Birren B."/>
        </authorList>
    </citation>
    <scope>NUCLEOTIDE SEQUENCE [LARGE SCALE GENOMIC DNA]</scope>
</reference>
<evidence type="ECO:0000313" key="5">
    <source>
        <dbReference type="WBParaSite" id="EN70_2626"/>
    </source>
</evidence>
<dbReference type="PANTHER" id="PTHR47331">
    <property type="entry name" value="PHD-TYPE DOMAIN-CONTAINING PROTEIN"/>
    <property type="match status" value="1"/>
</dbReference>
<dbReference type="PROSITE" id="PS50158">
    <property type="entry name" value="ZF_CCHC"/>
    <property type="match status" value="1"/>
</dbReference>
<keyword evidence="4" id="KW-1185">Reference proteome</keyword>
<dbReference type="SMART" id="SM00343">
    <property type="entry name" value="ZnF_C2HC"/>
    <property type="match status" value="2"/>
</dbReference>
<dbReference type="GO" id="GO:0003676">
    <property type="term" value="F:nucleic acid binding"/>
    <property type="evidence" value="ECO:0007669"/>
    <property type="project" value="InterPro"/>
</dbReference>
<sequence length="352" mass="41406">MIGQEAIITLDMYKDEFELMAQRLQQCKINIEPFKQRGPSQMSRQTVNLPQLPLLTFSGDPKLWRKFRGSFDAAVHLQKIPDIQKLNYLISCLKGNALQAVKGYDITPGNYDVIRKVLVEKFGNSCTIKKLYNESRKQLSKLWKEYFDNFEAMGECLEHSSIEIIIESRLPVWILDKVYQQKKYQEFWSVVRFRKFLQELVQRNEKIQRSQASSSGYQRKSIESKSSHNPRSARGETSALAAIRQPKLNDSKRITNSRKYPESNKIRRPCLFCKEDHWENKCQVYRTANHRLERLKTIGTCLNCLQKGHIAKDCRKLKKLCFHCKGRYIQRYAPTTAKILDQKNREKSWSQR</sequence>
<evidence type="ECO:0000256" key="2">
    <source>
        <dbReference type="SAM" id="MobiDB-lite"/>
    </source>
</evidence>
<name>A0A1I7VHK3_LOALO</name>
<proteinExistence type="predicted"/>
<dbReference type="WBParaSite" id="EN70_2626">
    <property type="protein sequence ID" value="EN70_2626"/>
    <property type="gene ID" value="EN70_2626"/>
</dbReference>
<feature type="region of interest" description="Disordered" evidence="2">
    <location>
        <begin position="211"/>
        <end position="240"/>
    </location>
</feature>
<dbReference type="AlphaFoldDB" id="A0A1I7VHK3"/>
<dbReference type="GO" id="GO:0019899">
    <property type="term" value="F:enzyme binding"/>
    <property type="evidence" value="ECO:0007669"/>
    <property type="project" value="UniProtKB-ARBA"/>
</dbReference>
<evidence type="ECO:0000256" key="1">
    <source>
        <dbReference type="PROSITE-ProRule" id="PRU00047"/>
    </source>
</evidence>
<dbReference type="SUPFAM" id="SSF57756">
    <property type="entry name" value="Retrovirus zinc finger-like domains"/>
    <property type="match status" value="1"/>
</dbReference>
<keyword evidence="1" id="KW-0863">Zinc-finger</keyword>
<dbReference type="Proteomes" id="UP000095285">
    <property type="component" value="Unassembled WGS sequence"/>
</dbReference>
<dbReference type="STRING" id="7209.A0A1I7VHK3"/>
<evidence type="ECO:0000259" key="3">
    <source>
        <dbReference type="PROSITE" id="PS50158"/>
    </source>
</evidence>
<dbReference type="PANTHER" id="PTHR47331:SF5">
    <property type="entry name" value="RIBONUCLEASE H"/>
    <property type="match status" value="1"/>
</dbReference>
<dbReference type="InterPro" id="IPR005312">
    <property type="entry name" value="DUF1759"/>
</dbReference>
<dbReference type="GO" id="GO:0008270">
    <property type="term" value="F:zinc ion binding"/>
    <property type="evidence" value="ECO:0007669"/>
    <property type="project" value="UniProtKB-KW"/>
</dbReference>
<feature type="domain" description="CCHC-type" evidence="3">
    <location>
        <begin position="301"/>
        <end position="316"/>
    </location>
</feature>
<dbReference type="InterPro" id="IPR001878">
    <property type="entry name" value="Znf_CCHC"/>
</dbReference>
<dbReference type="Gene3D" id="4.10.60.10">
    <property type="entry name" value="Zinc finger, CCHC-type"/>
    <property type="match status" value="1"/>
</dbReference>
<dbReference type="InterPro" id="IPR036875">
    <property type="entry name" value="Znf_CCHC_sf"/>
</dbReference>
<keyword evidence="1" id="KW-0479">Metal-binding</keyword>